<dbReference type="InterPro" id="IPR004369">
    <property type="entry name" value="Prolyl-tRNA_editing_YbaK/EbsC"/>
</dbReference>
<sequence>MGKTKSGGKQGGGGTPATVAAAKAKIEHTLHPYEPDPEAESYGAAAADALGVPHERIFKTLLAEVDGNLTVAVVPVSGSLDLKALAAAAGGKRAKMADPRDAERATGYVVGGISPLGQRRRLPTVLDESASALPTVYVSAGRRGLQIELRPADLVRLTGARVAAVARG</sequence>
<dbReference type="InterPro" id="IPR007214">
    <property type="entry name" value="YbaK/aa-tRNA-synth-assoc-dom"/>
</dbReference>
<comment type="similarity">
    <text evidence="1 4">Belongs to the prolyl-tRNA editing family. YbaK/EbsC subfamily.</text>
</comment>
<dbReference type="InterPro" id="IPR036754">
    <property type="entry name" value="YbaK/aa-tRNA-synt-asso_dom_sf"/>
</dbReference>
<evidence type="ECO:0000256" key="4">
    <source>
        <dbReference type="PIRNR" id="PIRNR006181"/>
    </source>
</evidence>
<gene>
    <name evidence="7" type="primary">ybaK</name>
    <name evidence="7" type="ORF">ACFQ11_27070</name>
</gene>
<dbReference type="PANTHER" id="PTHR30411:SF0">
    <property type="entry name" value="CYS-TRNA(PRO)_CYS-TRNA(CYS) DEACYLASE YBAK"/>
    <property type="match status" value="1"/>
</dbReference>
<dbReference type="Proteomes" id="UP001596972">
    <property type="component" value="Unassembled WGS sequence"/>
</dbReference>
<reference evidence="8" key="1">
    <citation type="journal article" date="2019" name="Int. J. Syst. Evol. Microbiol.">
        <title>The Global Catalogue of Microorganisms (GCM) 10K type strain sequencing project: providing services to taxonomists for standard genome sequencing and annotation.</title>
        <authorList>
            <consortium name="The Broad Institute Genomics Platform"/>
            <consortium name="The Broad Institute Genome Sequencing Center for Infectious Disease"/>
            <person name="Wu L."/>
            <person name="Ma J."/>
        </authorList>
    </citation>
    <scope>NUCLEOTIDE SEQUENCE [LARGE SCALE GENOMIC DNA]</scope>
    <source>
        <strain evidence="8">JCM 31202</strain>
    </source>
</reference>
<keyword evidence="2 4" id="KW-0648">Protein biosynthesis</keyword>
<evidence type="ECO:0000313" key="8">
    <source>
        <dbReference type="Proteomes" id="UP001596972"/>
    </source>
</evidence>
<evidence type="ECO:0000259" key="6">
    <source>
        <dbReference type="Pfam" id="PF04073"/>
    </source>
</evidence>
<dbReference type="NCBIfam" id="TIGR00011">
    <property type="entry name" value="YbaK_EbsC"/>
    <property type="match status" value="1"/>
</dbReference>
<organism evidence="7 8">
    <name type="scientific">Actinomadura sediminis</name>
    <dbReference type="NCBI Taxonomy" id="1038904"/>
    <lineage>
        <taxon>Bacteria</taxon>
        <taxon>Bacillati</taxon>
        <taxon>Actinomycetota</taxon>
        <taxon>Actinomycetes</taxon>
        <taxon>Streptosporangiales</taxon>
        <taxon>Thermomonosporaceae</taxon>
        <taxon>Actinomadura</taxon>
    </lineage>
</organism>
<dbReference type="RefSeq" id="WP_378303546.1">
    <property type="nucleotide sequence ID" value="NZ_JBHTJA010000072.1"/>
</dbReference>
<evidence type="ECO:0000256" key="1">
    <source>
        <dbReference type="ARBA" id="ARBA00009798"/>
    </source>
</evidence>
<protein>
    <recommendedName>
        <fullName evidence="4">Cys-tRNA(Pro)/Cys-tRNA(Cys) deacylase</fullName>
        <ecNumber evidence="4">4.2.-.-</ecNumber>
    </recommendedName>
</protein>
<dbReference type="EC" id="4.2.-.-" evidence="4"/>
<accession>A0ABW3EUI9</accession>
<evidence type="ECO:0000256" key="3">
    <source>
        <dbReference type="ARBA" id="ARBA00023239"/>
    </source>
</evidence>
<dbReference type="PANTHER" id="PTHR30411">
    <property type="entry name" value="CYTOPLASMIC PROTEIN"/>
    <property type="match status" value="1"/>
</dbReference>
<dbReference type="EMBL" id="JBHTJA010000072">
    <property type="protein sequence ID" value="MFD0904073.1"/>
    <property type="molecule type" value="Genomic_DNA"/>
</dbReference>
<keyword evidence="8" id="KW-1185">Reference proteome</keyword>
<name>A0ABW3EUI9_9ACTN</name>
<evidence type="ECO:0000256" key="5">
    <source>
        <dbReference type="SAM" id="MobiDB-lite"/>
    </source>
</evidence>
<dbReference type="Pfam" id="PF04073">
    <property type="entry name" value="tRNA_edit"/>
    <property type="match status" value="1"/>
</dbReference>
<dbReference type="Gene3D" id="3.90.960.10">
    <property type="entry name" value="YbaK/aminoacyl-tRNA synthetase-associated domain"/>
    <property type="match status" value="1"/>
</dbReference>
<dbReference type="CDD" id="cd00002">
    <property type="entry name" value="YbaK_deacylase"/>
    <property type="match status" value="1"/>
</dbReference>
<dbReference type="SUPFAM" id="SSF55826">
    <property type="entry name" value="YbaK/ProRS associated domain"/>
    <property type="match status" value="1"/>
</dbReference>
<feature type="region of interest" description="Disordered" evidence="5">
    <location>
        <begin position="1"/>
        <end position="40"/>
    </location>
</feature>
<keyword evidence="3 4" id="KW-0456">Lyase</keyword>
<feature type="domain" description="YbaK/aminoacyl-tRNA synthetase-associated" evidence="6">
    <location>
        <begin position="37"/>
        <end position="157"/>
    </location>
</feature>
<proteinExistence type="inferred from homology"/>
<dbReference type="PIRSF" id="PIRSF006181">
    <property type="entry name" value="EbsC_YbaK"/>
    <property type="match status" value="1"/>
</dbReference>
<comment type="caution">
    <text evidence="7">The sequence shown here is derived from an EMBL/GenBank/DDBJ whole genome shotgun (WGS) entry which is preliminary data.</text>
</comment>
<evidence type="ECO:0000256" key="2">
    <source>
        <dbReference type="ARBA" id="ARBA00022917"/>
    </source>
</evidence>
<feature type="compositionally biased region" description="Basic and acidic residues" evidence="5">
    <location>
        <begin position="24"/>
        <end position="34"/>
    </location>
</feature>
<evidence type="ECO:0000313" key="7">
    <source>
        <dbReference type="EMBL" id="MFD0904073.1"/>
    </source>
</evidence>